<keyword evidence="1" id="KW-0645">Protease</keyword>
<evidence type="ECO:0000256" key="2">
    <source>
        <dbReference type="ARBA" id="ARBA00022801"/>
    </source>
</evidence>
<evidence type="ECO:0000259" key="5">
    <source>
        <dbReference type="PROSITE" id="PS51695"/>
    </source>
</evidence>
<reference evidence="6" key="1">
    <citation type="submission" date="2020-07" db="EMBL/GenBank/DDBJ databases">
        <title>Huge and variable diversity of episymbiotic CPR bacteria and DPANN archaea in groundwater ecosystems.</title>
        <authorList>
            <person name="He C.Y."/>
            <person name="Keren R."/>
            <person name="Whittaker M."/>
            <person name="Farag I.F."/>
            <person name="Doudna J."/>
            <person name="Cate J.H.D."/>
            <person name="Banfield J.F."/>
        </authorList>
    </citation>
    <scope>NUCLEOTIDE SEQUENCE</scope>
    <source>
        <strain evidence="6">NC_groundwater_972_Pr1_S-0.2um_49_27</strain>
    </source>
</reference>
<dbReference type="GO" id="GO:0008240">
    <property type="term" value="F:tripeptidyl-peptidase activity"/>
    <property type="evidence" value="ECO:0007669"/>
    <property type="project" value="TreeGrafter"/>
</dbReference>
<organism evidence="6 7">
    <name type="scientific">Candidatus Sungiibacteriota bacterium</name>
    <dbReference type="NCBI Taxonomy" id="2750080"/>
    <lineage>
        <taxon>Bacteria</taxon>
        <taxon>Candidatus Sungiibacteriota</taxon>
    </lineage>
</organism>
<feature type="chain" id="PRO_5039195752" evidence="4">
    <location>
        <begin position="25"/>
        <end position="406"/>
    </location>
</feature>
<dbReference type="AlphaFoldDB" id="A0A9D6LUK6"/>
<dbReference type="InterPro" id="IPR030400">
    <property type="entry name" value="Sedolisin_dom"/>
</dbReference>
<protein>
    <submittedName>
        <fullName evidence="6">S53 family peptidase</fullName>
    </submittedName>
</protein>
<evidence type="ECO:0000256" key="4">
    <source>
        <dbReference type="SAM" id="SignalP"/>
    </source>
</evidence>
<evidence type="ECO:0000313" key="7">
    <source>
        <dbReference type="Proteomes" id="UP000808388"/>
    </source>
</evidence>
<dbReference type="InterPro" id="IPR023828">
    <property type="entry name" value="Peptidase_S8_Ser-AS"/>
</dbReference>
<dbReference type="EMBL" id="JACQCQ010000013">
    <property type="protein sequence ID" value="MBI3627905.1"/>
    <property type="molecule type" value="Genomic_DNA"/>
</dbReference>
<evidence type="ECO:0000256" key="3">
    <source>
        <dbReference type="ARBA" id="ARBA00022825"/>
    </source>
</evidence>
<dbReference type="PANTHER" id="PTHR14218">
    <property type="entry name" value="PROTEASE S8 TRIPEPTIDYL PEPTIDASE I CLN2"/>
    <property type="match status" value="1"/>
</dbReference>
<comment type="caution">
    <text evidence="6">The sequence shown here is derived from an EMBL/GenBank/DDBJ whole genome shotgun (WGS) entry which is preliminary data.</text>
</comment>
<dbReference type="Gene3D" id="3.40.50.200">
    <property type="entry name" value="Peptidase S8/S53 domain"/>
    <property type="match status" value="1"/>
</dbReference>
<proteinExistence type="predicted"/>
<dbReference type="GO" id="GO:0006508">
    <property type="term" value="P:proteolysis"/>
    <property type="evidence" value="ECO:0007669"/>
    <property type="project" value="UniProtKB-KW"/>
</dbReference>
<evidence type="ECO:0000313" key="6">
    <source>
        <dbReference type="EMBL" id="MBI3627905.1"/>
    </source>
</evidence>
<sequence>MNYPDKVFFSVIAATLLVAAVAVAKTDNERDDSKLLHEPHIAVCHPRDGDVRCHVRVITESDRSTPKTTSLPNGFGPTQFHVAYSVPTTSATKNIIAIVDAYDDPNIYSDLATYSKTYAIPVLPQCAGPIAASASPCFQKVNQFGQTFNYPSVNSGWALEISLDVEVAHAMCQNCGILLVEASSNSYANLMAAVDRAVTLGANEVSNSYGSAEFSGETGYDAHFNHSGIVFTFSSGDAGYGVEYPAASQYVVAVGGTTLFLNSDNSYNSETAWSGSGSGCSQYESKPTWQSDASCTHRAIADVSAVADPNTGAAVYDSVRYQGKSGWFKVGGTSLSSPLIAAVYGLQGTVGSSSPASLPYALGNSANMHDITSGSNGSCAGTYLCTALTGYDGPTGLGTPLGTSAF</sequence>
<dbReference type="PROSITE" id="PS51695">
    <property type="entry name" value="SEDOLISIN"/>
    <property type="match status" value="1"/>
</dbReference>
<dbReference type="GO" id="GO:0004252">
    <property type="term" value="F:serine-type endopeptidase activity"/>
    <property type="evidence" value="ECO:0007669"/>
    <property type="project" value="InterPro"/>
</dbReference>
<dbReference type="SUPFAM" id="SSF52743">
    <property type="entry name" value="Subtilisin-like"/>
    <property type="match status" value="1"/>
</dbReference>
<dbReference type="InterPro" id="IPR050819">
    <property type="entry name" value="Tripeptidyl-peptidase_I"/>
</dbReference>
<dbReference type="CDD" id="cd04056">
    <property type="entry name" value="Peptidases_S53"/>
    <property type="match status" value="1"/>
</dbReference>
<accession>A0A9D6LUK6</accession>
<evidence type="ECO:0000256" key="1">
    <source>
        <dbReference type="ARBA" id="ARBA00022670"/>
    </source>
</evidence>
<dbReference type="Proteomes" id="UP000808388">
    <property type="component" value="Unassembled WGS sequence"/>
</dbReference>
<feature type="domain" description="Peptidase S53" evidence="5">
    <location>
        <begin position="74"/>
        <end position="406"/>
    </location>
</feature>
<dbReference type="PROSITE" id="PS00138">
    <property type="entry name" value="SUBTILASE_SER"/>
    <property type="match status" value="1"/>
</dbReference>
<dbReference type="InterPro" id="IPR036852">
    <property type="entry name" value="Peptidase_S8/S53_dom_sf"/>
</dbReference>
<gene>
    <name evidence="6" type="ORF">HY220_04170</name>
</gene>
<keyword evidence="3" id="KW-0720">Serine protease</keyword>
<keyword evidence="2" id="KW-0378">Hydrolase</keyword>
<name>A0A9D6LUK6_9BACT</name>
<feature type="signal peptide" evidence="4">
    <location>
        <begin position="1"/>
        <end position="24"/>
    </location>
</feature>
<keyword evidence="4" id="KW-0732">Signal</keyword>
<dbReference type="PANTHER" id="PTHR14218:SF15">
    <property type="entry name" value="TRIPEPTIDYL-PEPTIDASE 1"/>
    <property type="match status" value="1"/>
</dbReference>